<dbReference type="Proteomes" id="UP000593567">
    <property type="component" value="Unassembled WGS sequence"/>
</dbReference>
<organism evidence="1 2">
    <name type="scientific">Bugula neritina</name>
    <name type="common">Brown bryozoan</name>
    <name type="synonym">Sertularia neritina</name>
    <dbReference type="NCBI Taxonomy" id="10212"/>
    <lineage>
        <taxon>Eukaryota</taxon>
        <taxon>Metazoa</taxon>
        <taxon>Spiralia</taxon>
        <taxon>Lophotrochozoa</taxon>
        <taxon>Bryozoa</taxon>
        <taxon>Gymnolaemata</taxon>
        <taxon>Cheilostomatida</taxon>
        <taxon>Flustrina</taxon>
        <taxon>Buguloidea</taxon>
        <taxon>Bugulidae</taxon>
        <taxon>Bugula</taxon>
    </lineage>
</organism>
<gene>
    <name evidence="1" type="ORF">EB796_005518</name>
</gene>
<dbReference type="EMBL" id="VXIV02000769">
    <property type="protein sequence ID" value="KAF6036163.1"/>
    <property type="molecule type" value="Genomic_DNA"/>
</dbReference>
<accession>A0A7J7KDB6</accession>
<sequence length="74" mass="8740">MKSYQYYSTSKFYSITSLMHNNLTYSCIHIFTATYVSNNLLPPVDWIQSGKYHQTIRFCSCKNNLPCCELYYSN</sequence>
<dbReference type="PROSITE" id="PS51257">
    <property type="entry name" value="PROKAR_LIPOPROTEIN"/>
    <property type="match status" value="1"/>
</dbReference>
<comment type="caution">
    <text evidence="1">The sequence shown here is derived from an EMBL/GenBank/DDBJ whole genome shotgun (WGS) entry which is preliminary data.</text>
</comment>
<reference evidence="1" key="1">
    <citation type="submission" date="2020-06" db="EMBL/GenBank/DDBJ databases">
        <title>Draft genome of Bugula neritina, a colonial animal packing powerful symbionts and potential medicines.</title>
        <authorList>
            <person name="Rayko M."/>
        </authorList>
    </citation>
    <scope>NUCLEOTIDE SEQUENCE [LARGE SCALE GENOMIC DNA]</scope>
    <source>
        <strain evidence="1">Kwan_BN1</strain>
    </source>
</reference>
<evidence type="ECO:0000313" key="1">
    <source>
        <dbReference type="EMBL" id="KAF6036163.1"/>
    </source>
</evidence>
<evidence type="ECO:0000313" key="2">
    <source>
        <dbReference type="Proteomes" id="UP000593567"/>
    </source>
</evidence>
<dbReference type="AlphaFoldDB" id="A0A7J7KDB6"/>
<keyword evidence="2" id="KW-1185">Reference proteome</keyword>
<name>A0A7J7KDB6_BUGNE</name>
<protein>
    <submittedName>
        <fullName evidence="1">Uncharacterized protein</fullName>
    </submittedName>
</protein>
<proteinExistence type="predicted"/>